<dbReference type="InterPro" id="IPR036390">
    <property type="entry name" value="WH_DNA-bd_sf"/>
</dbReference>
<dbReference type="InterPro" id="IPR011991">
    <property type="entry name" value="ArsR-like_HTH"/>
</dbReference>
<dbReference type="SMART" id="SM00418">
    <property type="entry name" value="HTH_ARSR"/>
    <property type="match status" value="1"/>
</dbReference>
<dbReference type="PANTHER" id="PTHR33154:SF33">
    <property type="entry name" value="TRANSCRIPTIONAL REPRESSOR SDPR"/>
    <property type="match status" value="1"/>
</dbReference>
<keyword evidence="1" id="KW-0805">Transcription regulation</keyword>
<dbReference type="InterPro" id="IPR036388">
    <property type="entry name" value="WH-like_DNA-bd_sf"/>
</dbReference>
<evidence type="ECO:0000313" key="6">
    <source>
        <dbReference type="Proteomes" id="UP000502508"/>
    </source>
</evidence>
<dbReference type="AlphaFoldDB" id="A0A6F8XJK2"/>
<dbReference type="SUPFAM" id="SSF46785">
    <property type="entry name" value="Winged helix' DNA-binding domain"/>
    <property type="match status" value="1"/>
</dbReference>
<protein>
    <submittedName>
        <fullName evidence="5">Transcriptional regulator</fullName>
    </submittedName>
</protein>
<reference evidence="5 6" key="2">
    <citation type="submission" date="2020-03" db="EMBL/GenBank/DDBJ databases">
        <authorList>
            <person name="Ichikawa N."/>
            <person name="Kimura A."/>
            <person name="Kitahashi Y."/>
            <person name="Uohara A."/>
        </authorList>
    </citation>
    <scope>NUCLEOTIDE SEQUENCE [LARGE SCALE GENOMIC DNA]</scope>
    <source>
        <strain evidence="5 6">NBRC 107702</strain>
    </source>
</reference>
<dbReference type="RefSeq" id="WP_173033221.1">
    <property type="nucleotide sequence ID" value="NZ_AP022870.1"/>
</dbReference>
<reference evidence="5 6" key="1">
    <citation type="submission" date="2020-03" db="EMBL/GenBank/DDBJ databases">
        <title>Whole genome shotgun sequence of Phytohabitans flavus NBRC 107702.</title>
        <authorList>
            <person name="Komaki H."/>
            <person name="Tamura T."/>
        </authorList>
    </citation>
    <scope>NUCLEOTIDE SEQUENCE [LARGE SCALE GENOMIC DNA]</scope>
    <source>
        <strain evidence="5 6">NBRC 107702</strain>
    </source>
</reference>
<keyword evidence="6" id="KW-1185">Reference proteome</keyword>
<name>A0A6F8XJK2_9ACTN</name>
<evidence type="ECO:0000259" key="4">
    <source>
        <dbReference type="SMART" id="SM00418"/>
    </source>
</evidence>
<dbReference type="KEGG" id="pfla:Pflav_003970"/>
<evidence type="ECO:0000256" key="1">
    <source>
        <dbReference type="ARBA" id="ARBA00023015"/>
    </source>
</evidence>
<evidence type="ECO:0000256" key="3">
    <source>
        <dbReference type="ARBA" id="ARBA00023163"/>
    </source>
</evidence>
<dbReference type="CDD" id="cd00090">
    <property type="entry name" value="HTH_ARSR"/>
    <property type="match status" value="1"/>
</dbReference>
<dbReference type="GO" id="GO:0003677">
    <property type="term" value="F:DNA binding"/>
    <property type="evidence" value="ECO:0007669"/>
    <property type="project" value="UniProtKB-KW"/>
</dbReference>
<dbReference type="InterPro" id="IPR001845">
    <property type="entry name" value="HTH_ArsR_DNA-bd_dom"/>
</dbReference>
<keyword evidence="2" id="KW-0238">DNA-binding</keyword>
<dbReference type="PANTHER" id="PTHR33154">
    <property type="entry name" value="TRANSCRIPTIONAL REGULATOR, ARSR FAMILY"/>
    <property type="match status" value="1"/>
</dbReference>
<dbReference type="InterPro" id="IPR051081">
    <property type="entry name" value="HTH_MetalResp_TranReg"/>
</dbReference>
<evidence type="ECO:0000256" key="2">
    <source>
        <dbReference type="ARBA" id="ARBA00023125"/>
    </source>
</evidence>
<proteinExistence type="predicted"/>
<evidence type="ECO:0000313" key="5">
    <source>
        <dbReference type="EMBL" id="BCB73987.1"/>
    </source>
</evidence>
<gene>
    <name evidence="5" type="ORF">Pflav_003970</name>
</gene>
<dbReference type="Proteomes" id="UP000502508">
    <property type="component" value="Chromosome"/>
</dbReference>
<dbReference type="Pfam" id="PF01022">
    <property type="entry name" value="HTH_5"/>
    <property type="match status" value="1"/>
</dbReference>
<organism evidence="5 6">
    <name type="scientific">Phytohabitans flavus</name>
    <dbReference type="NCBI Taxonomy" id="1076124"/>
    <lineage>
        <taxon>Bacteria</taxon>
        <taxon>Bacillati</taxon>
        <taxon>Actinomycetota</taxon>
        <taxon>Actinomycetes</taxon>
        <taxon>Micromonosporales</taxon>
        <taxon>Micromonosporaceae</taxon>
    </lineage>
</organism>
<keyword evidence="3" id="KW-0804">Transcription</keyword>
<sequence>MGNETLNLTGDELVRLLAALASPQRLRILAELAGGRRYVTELARKVGLSRPLVHAHLGKLSAAGLVTSQMELAEEGHAIRYVEATPFALLLTPDSIAAAVRTLTIPDNPKESS</sequence>
<dbReference type="GO" id="GO:0003700">
    <property type="term" value="F:DNA-binding transcription factor activity"/>
    <property type="evidence" value="ECO:0007669"/>
    <property type="project" value="InterPro"/>
</dbReference>
<dbReference type="Gene3D" id="1.10.10.10">
    <property type="entry name" value="Winged helix-like DNA-binding domain superfamily/Winged helix DNA-binding domain"/>
    <property type="match status" value="1"/>
</dbReference>
<accession>A0A6F8XJK2</accession>
<feature type="domain" description="HTH arsR-type" evidence="4">
    <location>
        <begin position="15"/>
        <end position="92"/>
    </location>
</feature>
<dbReference type="EMBL" id="AP022870">
    <property type="protein sequence ID" value="BCB73987.1"/>
    <property type="molecule type" value="Genomic_DNA"/>
</dbReference>